<reference evidence="4 5" key="1">
    <citation type="submission" date="2015-01" db="EMBL/GenBank/DDBJ databases">
        <title>The Genome Sequence of Exophiala xenobiotica CBS118157.</title>
        <authorList>
            <consortium name="The Broad Institute Genomics Platform"/>
            <person name="Cuomo C."/>
            <person name="de Hoog S."/>
            <person name="Gorbushina A."/>
            <person name="Stielow B."/>
            <person name="Teixiera M."/>
            <person name="Abouelleil A."/>
            <person name="Chapman S.B."/>
            <person name="Priest M."/>
            <person name="Young S.K."/>
            <person name="Wortman J."/>
            <person name="Nusbaum C."/>
            <person name="Birren B."/>
        </authorList>
    </citation>
    <scope>NUCLEOTIDE SEQUENCE [LARGE SCALE GENOMIC DNA]</scope>
    <source>
        <strain evidence="4 5">CBS 118157</strain>
    </source>
</reference>
<organism evidence="4 5">
    <name type="scientific">Exophiala xenobiotica</name>
    <dbReference type="NCBI Taxonomy" id="348802"/>
    <lineage>
        <taxon>Eukaryota</taxon>
        <taxon>Fungi</taxon>
        <taxon>Dikarya</taxon>
        <taxon>Ascomycota</taxon>
        <taxon>Pezizomycotina</taxon>
        <taxon>Eurotiomycetes</taxon>
        <taxon>Chaetothyriomycetidae</taxon>
        <taxon>Chaetothyriales</taxon>
        <taxon>Herpotrichiellaceae</taxon>
        <taxon>Exophiala</taxon>
    </lineage>
</organism>
<evidence type="ECO:0000313" key="4">
    <source>
        <dbReference type="EMBL" id="KIW53873.1"/>
    </source>
</evidence>
<gene>
    <name evidence="4" type="ORF">PV05_06284</name>
</gene>
<feature type="signal peptide" evidence="3">
    <location>
        <begin position="1"/>
        <end position="20"/>
    </location>
</feature>
<accession>A0A0D2EEJ5</accession>
<keyword evidence="3" id="KW-0732">Signal</keyword>
<feature type="region of interest" description="Disordered" evidence="1">
    <location>
        <begin position="171"/>
        <end position="267"/>
    </location>
</feature>
<keyword evidence="2" id="KW-0812">Transmembrane</keyword>
<keyword evidence="2" id="KW-1133">Transmembrane helix</keyword>
<feature type="chain" id="PRO_5002252193" evidence="3">
    <location>
        <begin position="21"/>
        <end position="267"/>
    </location>
</feature>
<evidence type="ECO:0000256" key="3">
    <source>
        <dbReference type="SAM" id="SignalP"/>
    </source>
</evidence>
<feature type="region of interest" description="Disordered" evidence="1">
    <location>
        <begin position="116"/>
        <end position="135"/>
    </location>
</feature>
<dbReference type="AlphaFoldDB" id="A0A0D2EEJ5"/>
<evidence type="ECO:0000313" key="5">
    <source>
        <dbReference type="Proteomes" id="UP000054342"/>
    </source>
</evidence>
<protein>
    <submittedName>
        <fullName evidence="4">Uncharacterized protein</fullName>
    </submittedName>
</protein>
<keyword evidence="2" id="KW-0472">Membrane</keyword>
<feature type="compositionally biased region" description="Basic and acidic residues" evidence="1">
    <location>
        <begin position="247"/>
        <end position="267"/>
    </location>
</feature>
<dbReference type="GeneID" id="25328192"/>
<feature type="transmembrane region" description="Helical" evidence="2">
    <location>
        <begin position="141"/>
        <end position="163"/>
    </location>
</feature>
<evidence type="ECO:0000256" key="2">
    <source>
        <dbReference type="SAM" id="Phobius"/>
    </source>
</evidence>
<dbReference type="STRING" id="348802.A0A0D2EEJ5"/>
<dbReference type="Proteomes" id="UP000054342">
    <property type="component" value="Unassembled WGS sequence"/>
</dbReference>
<dbReference type="RefSeq" id="XP_013314457.1">
    <property type="nucleotide sequence ID" value="XM_013459003.1"/>
</dbReference>
<keyword evidence="5" id="KW-1185">Reference proteome</keyword>
<evidence type="ECO:0000256" key="1">
    <source>
        <dbReference type="SAM" id="MobiDB-lite"/>
    </source>
</evidence>
<dbReference type="EMBL" id="KN847320">
    <property type="protein sequence ID" value="KIW53873.1"/>
    <property type="molecule type" value="Genomic_DNA"/>
</dbReference>
<sequence length="267" mass="28069">MRSTRRVFLAFLSTVHLASAISNITFYSDTTCTDMLGIEAGPDDGTCTPFPEDVLSFQSFRVTSLDQTCGVTVYGSDIPYCSSDTKSIASLSDCMTNTTVNQFSVDCQDEAIATASAPSVAPTATSSPSTTDSSLSAGAKAGIGIGAAVGGLFLVGLLVFVAVRYNRKRRREVDSSTVEADPTPAVPPYSSGLSQGEKNGPVELPPQASIPVEAPGDEHWPAPQELQGDLAKQSEMEGSMPTAKGNSEQDIKSDVKSDSRLVKEEKP</sequence>
<name>A0A0D2EEJ5_9EURO</name>
<dbReference type="HOGENOM" id="CLU_074855_0_0_1"/>
<proteinExistence type="predicted"/>
<dbReference type="OrthoDB" id="4121197at2759"/>